<organism evidence="1 2">
    <name type="scientific">Symbiodinium microadriaticum</name>
    <name type="common">Dinoflagellate</name>
    <name type="synonym">Zooxanthella microadriatica</name>
    <dbReference type="NCBI Taxonomy" id="2951"/>
    <lineage>
        <taxon>Eukaryota</taxon>
        <taxon>Sar</taxon>
        <taxon>Alveolata</taxon>
        <taxon>Dinophyceae</taxon>
        <taxon>Suessiales</taxon>
        <taxon>Symbiodiniaceae</taxon>
        <taxon>Symbiodinium</taxon>
    </lineage>
</organism>
<keyword evidence="2" id="KW-1185">Reference proteome</keyword>
<dbReference type="AlphaFoldDB" id="A0A1Q9DUS1"/>
<reference evidence="1 2" key="1">
    <citation type="submission" date="2016-02" db="EMBL/GenBank/DDBJ databases">
        <title>Genome analysis of coral dinoflagellate symbionts highlights evolutionary adaptations to a symbiotic lifestyle.</title>
        <authorList>
            <person name="Aranda M."/>
            <person name="Li Y."/>
            <person name="Liew Y.J."/>
            <person name="Baumgarten S."/>
            <person name="Simakov O."/>
            <person name="Wilson M."/>
            <person name="Piel J."/>
            <person name="Ashoor H."/>
            <person name="Bougouffa S."/>
            <person name="Bajic V.B."/>
            <person name="Ryu T."/>
            <person name="Ravasi T."/>
            <person name="Bayer T."/>
            <person name="Micklem G."/>
            <person name="Kim H."/>
            <person name="Bhak J."/>
            <person name="Lajeunesse T.C."/>
            <person name="Voolstra C.R."/>
        </authorList>
    </citation>
    <scope>NUCLEOTIDE SEQUENCE [LARGE SCALE GENOMIC DNA]</scope>
    <source>
        <strain evidence="1 2">CCMP2467</strain>
    </source>
</reference>
<evidence type="ECO:0000313" key="2">
    <source>
        <dbReference type="Proteomes" id="UP000186817"/>
    </source>
</evidence>
<dbReference type="Proteomes" id="UP000186817">
    <property type="component" value="Unassembled WGS sequence"/>
</dbReference>
<evidence type="ECO:0000313" key="1">
    <source>
        <dbReference type="EMBL" id="OLP98925.1"/>
    </source>
</evidence>
<dbReference type="OrthoDB" id="434790at2759"/>
<accession>A0A1Q9DUS1</accession>
<proteinExistence type="predicted"/>
<gene>
    <name evidence="1" type="ORF">AK812_SmicGene18590</name>
</gene>
<evidence type="ECO:0008006" key="3">
    <source>
        <dbReference type="Google" id="ProtNLM"/>
    </source>
</evidence>
<sequence length="215" mass="23637">MDRAAIKTGRLLSTLSTRAPQRVIEIAYKVMRYLKKTNAYALKVKAEGNKIHMYPDAAFAPVGSRSHSRFVVMWGNTHCLAKLKAGHCGVKHGGEQVECHIGGRECGPGVESMLYDLNIHVKDWVIASDSMSALTISSGTGSWTTRHFRIKASWLQEMLAAGVFTVVEDEPSNSGLYRERVKIIEDAYVVSLKENLAGHINGAATEIPRAVVIEL</sequence>
<dbReference type="EMBL" id="LSRX01000381">
    <property type="protein sequence ID" value="OLP98925.1"/>
    <property type="molecule type" value="Genomic_DNA"/>
</dbReference>
<comment type="caution">
    <text evidence="1">The sequence shown here is derived from an EMBL/GenBank/DDBJ whole genome shotgun (WGS) entry which is preliminary data.</text>
</comment>
<protein>
    <recommendedName>
        <fullName evidence="3">Retrovirus-related Pol polyprotein from transposon TNT 1-94</fullName>
    </recommendedName>
</protein>
<name>A0A1Q9DUS1_SYMMI</name>